<accession>A0A5S3UQB5</accession>
<dbReference type="Proteomes" id="UP000305729">
    <property type="component" value="Chromosome 1"/>
</dbReference>
<proteinExistence type="predicted"/>
<keyword evidence="2" id="KW-1133">Transmembrane helix</keyword>
<sequence length="265" mass="29414">MKAKYLLINILCFMLGFLIAAMSLYEPSPGSGAYAGSAERPAAQSAPHFETGTPLLSEVKERPKEQVNTTTASTPNSGRMPKQASTDKAALLAIAQDIGLDSHVYPDLADYASQDIARLIEQHLLTDFRVSSADIYTQFDEIEHYLEEMPQLVSQYFFADLMTQSQYKGELFQSFAIHLMAQNVEQFEASTERLSQIQALIATASDNESELVRLSVLEALATMSSDKAQLQQMLSQFTEEESAVIQAKITLLNYHMSLVNKLNID</sequence>
<keyword evidence="2" id="KW-0472">Membrane</keyword>
<reference evidence="3 4" key="1">
    <citation type="submission" date="2019-10" db="EMBL/GenBank/DDBJ databases">
        <title>Pseudoalteromonas rubra S4059.</title>
        <authorList>
            <person name="Paulsen S."/>
            <person name="Wang X."/>
        </authorList>
    </citation>
    <scope>NUCLEOTIDE SEQUENCE [LARGE SCALE GENOMIC DNA]</scope>
    <source>
        <strain evidence="3 4">S4059</strain>
    </source>
</reference>
<evidence type="ECO:0000256" key="2">
    <source>
        <dbReference type="SAM" id="Phobius"/>
    </source>
</evidence>
<organism evidence="3 4">
    <name type="scientific">Pseudoalteromonas rubra</name>
    <dbReference type="NCBI Taxonomy" id="43658"/>
    <lineage>
        <taxon>Bacteria</taxon>
        <taxon>Pseudomonadati</taxon>
        <taxon>Pseudomonadota</taxon>
        <taxon>Gammaproteobacteria</taxon>
        <taxon>Alteromonadales</taxon>
        <taxon>Pseudoalteromonadaceae</taxon>
        <taxon>Pseudoalteromonas</taxon>
    </lineage>
</organism>
<dbReference type="EMBL" id="CP045429">
    <property type="protein sequence ID" value="QPB82270.1"/>
    <property type="molecule type" value="Genomic_DNA"/>
</dbReference>
<evidence type="ECO:0000313" key="3">
    <source>
        <dbReference type="EMBL" id="QPB82270.1"/>
    </source>
</evidence>
<name>A0A5S3UQB5_9GAMM</name>
<feature type="compositionally biased region" description="Polar residues" evidence="1">
    <location>
        <begin position="66"/>
        <end position="77"/>
    </location>
</feature>
<gene>
    <name evidence="3" type="ORF">CWC22_004400</name>
</gene>
<evidence type="ECO:0000256" key="1">
    <source>
        <dbReference type="SAM" id="MobiDB-lite"/>
    </source>
</evidence>
<protein>
    <submittedName>
        <fullName evidence="3">Uncharacterized protein</fullName>
    </submittedName>
</protein>
<keyword evidence="2" id="KW-0812">Transmembrane</keyword>
<dbReference type="RefSeq" id="WP_138539625.1">
    <property type="nucleotide sequence ID" value="NZ_CP045429.1"/>
</dbReference>
<feature type="transmembrane region" description="Helical" evidence="2">
    <location>
        <begin position="7"/>
        <end position="25"/>
    </location>
</feature>
<feature type="region of interest" description="Disordered" evidence="1">
    <location>
        <begin position="33"/>
        <end position="82"/>
    </location>
</feature>
<dbReference type="AlphaFoldDB" id="A0A5S3UQB5"/>
<evidence type="ECO:0000313" key="4">
    <source>
        <dbReference type="Proteomes" id="UP000305729"/>
    </source>
</evidence>